<dbReference type="PANTHER" id="PTHR36423">
    <property type="entry name" value="AFR070WP"/>
    <property type="match status" value="1"/>
</dbReference>
<organism evidence="1 2">
    <name type="scientific">Acrodontium crateriforme</name>
    <dbReference type="NCBI Taxonomy" id="150365"/>
    <lineage>
        <taxon>Eukaryota</taxon>
        <taxon>Fungi</taxon>
        <taxon>Dikarya</taxon>
        <taxon>Ascomycota</taxon>
        <taxon>Pezizomycotina</taxon>
        <taxon>Dothideomycetes</taxon>
        <taxon>Dothideomycetidae</taxon>
        <taxon>Mycosphaerellales</taxon>
        <taxon>Teratosphaeriaceae</taxon>
        <taxon>Acrodontium</taxon>
    </lineage>
</organism>
<reference evidence="1 2" key="1">
    <citation type="submission" date="2023-11" db="EMBL/GenBank/DDBJ databases">
        <title>An acidophilic fungus is an integral part of prey digestion in a carnivorous sundew plant.</title>
        <authorList>
            <person name="Tsai I.J."/>
        </authorList>
    </citation>
    <scope>NUCLEOTIDE SEQUENCE [LARGE SCALE GENOMIC DNA]</scope>
    <source>
        <strain evidence="1">169a</strain>
    </source>
</reference>
<dbReference type="EMBL" id="CP138583">
    <property type="protein sequence ID" value="WPH00179.1"/>
    <property type="molecule type" value="Genomic_DNA"/>
</dbReference>
<proteinExistence type="predicted"/>
<dbReference type="Proteomes" id="UP001303373">
    <property type="component" value="Chromosome 4"/>
</dbReference>
<sequence>MSDPYAYTYPSPLEGYEGLEPLSNEKITEGDHIKGLVNPTPKERSKAYDAFVAPLANDKRGGFDIHIYYLQTNEFETKFAKELHERIRREFPELRTYQIWDRPIGPHPVAMFEVNVFTPEQFGAFVSWLTINRGPLTALVHPNTDDEYRDHTQRAMWMGTPYPLQTGILKN</sequence>
<gene>
    <name evidence="1" type="ORF">R9X50_00300200</name>
</gene>
<dbReference type="PANTHER" id="PTHR36423:SF2">
    <property type="entry name" value="AFR070WP"/>
    <property type="match status" value="1"/>
</dbReference>
<dbReference type="Pfam" id="PF08883">
    <property type="entry name" value="DOPA_dioxygen"/>
    <property type="match status" value="1"/>
</dbReference>
<dbReference type="AlphaFoldDB" id="A0AAQ3R740"/>
<dbReference type="SUPFAM" id="SSF143410">
    <property type="entry name" value="DOPA-like"/>
    <property type="match status" value="1"/>
</dbReference>
<name>A0AAQ3R740_9PEZI</name>
<evidence type="ECO:0000313" key="2">
    <source>
        <dbReference type="Proteomes" id="UP001303373"/>
    </source>
</evidence>
<accession>A0AAQ3R740</accession>
<dbReference type="InterPro" id="IPR014980">
    <property type="entry name" value="DOPA_dioxygen"/>
</dbReference>
<keyword evidence="2" id="KW-1185">Reference proteome</keyword>
<protein>
    <submittedName>
        <fullName evidence="1">DOPA-like domain-containing protein</fullName>
    </submittedName>
</protein>
<dbReference type="Gene3D" id="3.30.70.1240">
    <property type="entry name" value="DOPA-like domains"/>
    <property type="match status" value="1"/>
</dbReference>
<dbReference type="InterPro" id="IPR023389">
    <property type="entry name" value="DOPA-like_sf"/>
</dbReference>
<evidence type="ECO:0000313" key="1">
    <source>
        <dbReference type="EMBL" id="WPH00179.1"/>
    </source>
</evidence>